<evidence type="ECO:0000313" key="4">
    <source>
        <dbReference type="Proteomes" id="UP000187486"/>
    </source>
</evidence>
<keyword evidence="3" id="KW-0378">Hydrolase</keyword>
<dbReference type="SUPFAM" id="SSF101478">
    <property type="entry name" value="ADP-ribosylglycohydrolase"/>
    <property type="match status" value="1"/>
</dbReference>
<protein>
    <submittedName>
        <fullName evidence="3">ADP-ribosylglycohydrolase</fullName>
    </submittedName>
</protein>
<dbReference type="AlphaFoldDB" id="A0A1R0KSF5"/>
<organism evidence="3 4">
    <name type="scientific">Amycolatopsis coloradensis</name>
    <dbReference type="NCBI Taxonomy" id="76021"/>
    <lineage>
        <taxon>Bacteria</taxon>
        <taxon>Bacillati</taxon>
        <taxon>Actinomycetota</taxon>
        <taxon>Actinomycetes</taxon>
        <taxon>Pseudonocardiales</taxon>
        <taxon>Pseudonocardiaceae</taxon>
        <taxon>Amycolatopsis</taxon>
    </lineage>
</organism>
<dbReference type="RefSeq" id="WP_076162759.1">
    <property type="nucleotide sequence ID" value="NZ_JBEZVB010000061.1"/>
</dbReference>
<comment type="caution">
    <text evidence="3">The sequence shown here is derived from an EMBL/GenBank/DDBJ whole genome shotgun (WGS) entry which is preliminary data.</text>
</comment>
<dbReference type="InterPro" id="IPR036705">
    <property type="entry name" value="Ribosyl_crysJ1_sf"/>
</dbReference>
<feature type="domain" description="Immunity protein 35" evidence="2">
    <location>
        <begin position="5"/>
        <end position="102"/>
    </location>
</feature>
<evidence type="ECO:0000256" key="1">
    <source>
        <dbReference type="SAM" id="MobiDB-lite"/>
    </source>
</evidence>
<accession>A0A1R0KSF5</accession>
<dbReference type="STRING" id="76021.BS329_20165"/>
<dbReference type="OrthoDB" id="3590017at2"/>
<gene>
    <name evidence="3" type="ORF">BS329_20165</name>
</gene>
<dbReference type="GO" id="GO:0016787">
    <property type="term" value="F:hydrolase activity"/>
    <property type="evidence" value="ECO:0007669"/>
    <property type="project" value="UniProtKB-KW"/>
</dbReference>
<reference evidence="3 4" key="1">
    <citation type="submission" date="2016-01" db="EMBL/GenBank/DDBJ databases">
        <title>Amycolatopsis coloradensis genome sequencing and assembly.</title>
        <authorList>
            <person name="Mayilraj S."/>
        </authorList>
    </citation>
    <scope>NUCLEOTIDE SEQUENCE [LARGE SCALE GENOMIC DNA]</scope>
    <source>
        <strain evidence="3 4">DSM 44225</strain>
    </source>
</reference>
<proteinExistence type="predicted"/>
<feature type="region of interest" description="Disordered" evidence="1">
    <location>
        <begin position="74"/>
        <end position="96"/>
    </location>
</feature>
<feature type="compositionally biased region" description="Basic and acidic residues" evidence="1">
    <location>
        <begin position="74"/>
        <end position="83"/>
    </location>
</feature>
<dbReference type="Gene3D" id="1.10.4080.10">
    <property type="entry name" value="ADP-ribosylation/Crystallin J1"/>
    <property type="match status" value="1"/>
</dbReference>
<evidence type="ECO:0000259" key="2">
    <source>
        <dbReference type="Pfam" id="PF15567"/>
    </source>
</evidence>
<dbReference type="Proteomes" id="UP000187486">
    <property type="component" value="Unassembled WGS sequence"/>
</dbReference>
<name>A0A1R0KSF5_9PSEU</name>
<dbReference type="Pfam" id="PF15567">
    <property type="entry name" value="Imm35"/>
    <property type="match status" value="1"/>
</dbReference>
<dbReference type="InterPro" id="IPR029082">
    <property type="entry name" value="Imm35"/>
</dbReference>
<dbReference type="EMBL" id="MQUQ01000010">
    <property type="protein sequence ID" value="OLZ50716.1"/>
    <property type="molecule type" value="Genomic_DNA"/>
</dbReference>
<keyword evidence="4" id="KW-1185">Reference proteome</keyword>
<evidence type="ECO:0000313" key="3">
    <source>
        <dbReference type="EMBL" id="OLZ50716.1"/>
    </source>
</evidence>
<sequence length="690" mass="73892">MRAQEAAAKVEEWLRTGTSADLTRGEYAVRVDHAKVLRVPEGWFVPYDAVRALDGGDWTASLVPKPALIVREDGELRRPDARQDGTGPSGPVPVAGEDEWREILEPEFRRSGVAYLGVRSSAVMAWRKYTADGAETGETRVNPEYRPGPERLGHPPMDSPLDHLLGYLAADLYDRAHYLAGLLCSEVLLPIDFRTETPLPGPWQEEPRAVRVFSSRRRLPPGTEKWLRVDVLSFIGEFPGAGLSINPGSFPSDTVSAEELADTMARWPRLQAFTREIEVSPEYSESVLVAAERVRTELGLTEPITGLAEAAAKARSAGFELSARDCEQFVLGRAWEQRNGVSPTGVDSPYDDLSGQRWPEDLRTHGLAAGYDAAGRIRPHAATAGKFFRQDTEAAVAWHRVTGAFVGFALGESLGSGGFAVGPLTRQLLFCTEGLLRALPAPYHGAVPSGLMTVGVQARRRWQDNRDDDGWLARVRELCAIPPDAPEGGDDPGFLVPGIVAALCGGRTAVRVAGLLAVGGGADEVTAEAASSVAGLFTGLFQREPSPPHLLVQQMLDTGAATGPVADVLATALAEGTRPDHVRPDAAGAGGSAVDALGRAMIAVFRWFFAPERAMTAAVGGGAIAGAIAGAVVGSKAGVPGLPQDWLARLESRDLVETVAGDAFWHFSDRPPSADERYAAEWAVRYPRDL</sequence>